<dbReference type="Gene3D" id="1.10.10.1050">
    <property type="entry name" value="Dcp2, box A domain"/>
    <property type="match status" value="1"/>
</dbReference>
<dbReference type="Pfam" id="PF00293">
    <property type="entry name" value="NUDIX"/>
    <property type="match status" value="1"/>
</dbReference>
<dbReference type="InterPro" id="IPR044099">
    <property type="entry name" value="Dcp2_NUDIX"/>
</dbReference>
<evidence type="ECO:0000313" key="11">
    <source>
        <dbReference type="EMBL" id="WPG99508.1"/>
    </source>
</evidence>
<proteinExistence type="inferred from homology"/>
<dbReference type="GO" id="GO:0000290">
    <property type="term" value="P:deadenylation-dependent decapping of nuclear-transcribed mRNA"/>
    <property type="evidence" value="ECO:0007669"/>
    <property type="project" value="InterPro"/>
</dbReference>
<dbReference type="PROSITE" id="PS00893">
    <property type="entry name" value="NUDIX_BOX"/>
    <property type="match status" value="1"/>
</dbReference>
<organism evidence="11 12">
    <name type="scientific">Acrodontium crateriforme</name>
    <dbReference type="NCBI Taxonomy" id="150365"/>
    <lineage>
        <taxon>Eukaryota</taxon>
        <taxon>Fungi</taxon>
        <taxon>Dikarya</taxon>
        <taxon>Ascomycota</taxon>
        <taxon>Pezizomycotina</taxon>
        <taxon>Dothideomycetes</taxon>
        <taxon>Dothideomycetidae</taxon>
        <taxon>Mycosphaerellales</taxon>
        <taxon>Teratosphaeriaceae</taxon>
        <taxon>Acrodontium</taxon>
    </lineage>
</organism>
<feature type="compositionally biased region" description="Polar residues" evidence="9">
    <location>
        <begin position="735"/>
        <end position="748"/>
    </location>
</feature>
<sequence length="1002" mass="108879">MAETTRMQLVDWLDDLTVRFLLNLPASELSSVPRLCFQVEEAQWFYEDFIRPAAAAASKPLPALSLRQFCLLLFQHCPLLSGFTDAQHIAAYEEFLAYKVRVPVRGAIMMDHSMEKLVLVKGWKKGASWSFPRGKINKDEKDLDCAVREVYEETGYDIKAAGLVPENEKDAKYIDITMREQHMRLFVFRGVPETTYFEPKTRKEISKIQWYNVRDLPGFKKSKQRVDPVAHANKFYMVAPFLGPLKKWINQQKKQDTATATNDPAAMQSEYENVSGQYYEEMIEPAFADRSSELLRLLNTGGAPAPPPMPSTAQSANKPQDLLALLQGRPTSSSTLPAQHVLEQNGGFARQPSIQQSPHNQHLRYPLAGYQGQGHRIQPEQHEFMQQQYRSFTQPAPESFGQPPTMFDQQRSPAPQFSGPMHSQMQTAQYQQVLASQNMLQQFGNTNGVQFGLPQRQPAQPPQAPSQSAMQGMQQPHPAGSMAQGSQNAIGSGPAVPKAGDLPMPKMNAHSVNLLNALKSGNTRANASIGHNTGAPSARPHGTHQNALLDLFRKPSKSEPVQASPSVPVPVVQDATPKSSGDFPALPIQQPRRPTLNEITRTLPKPGAKSPVKTDIPVPNKHKSSEHSVDRQKSKQQAEPSHAKAPRKIAVGSTTAPPMTILQRPSSSHATSTPQPPKPQSPKPASKKNSQQSRKQSSAKGAENGTPAPQFTILPRPGSARASQSPNSQNPSSPLRNATPSIGSQQQVHVLKRAEADNSMFANDAKQPQADTEAEAKRDQLLSLFGKPPASSTSSPSVRNHDVVEPSSTPRPATSRNHLLSLFKPPRAAGASEEISAPLPPAPLLVPERKTSHQNVPPTNTQQDTLLGLFNKSSAMTPLQSPDAETPISPFALGTPASTIGPKTLSPSNQQNYHSTVRRTPAPRASATEGGRAAPFFLEPPSKQRINSTASSTDAVPSPVGPAVNPLSRTGSVGGTSTPTEASRGFLLDFLNGVVKKEGSKG</sequence>
<dbReference type="GO" id="GO:0140933">
    <property type="term" value="F:5'-(N(7)-methylguanosine 5'-triphospho)-[mRNA] hydrolase activity"/>
    <property type="evidence" value="ECO:0007669"/>
    <property type="project" value="InterPro"/>
</dbReference>
<feature type="compositionally biased region" description="Polar residues" evidence="9">
    <location>
        <begin position="652"/>
        <end position="673"/>
    </location>
</feature>
<feature type="compositionally biased region" description="Low complexity" evidence="9">
    <location>
        <begin position="560"/>
        <end position="573"/>
    </location>
</feature>
<dbReference type="Gene3D" id="3.90.79.10">
    <property type="entry name" value="Nucleoside Triphosphate Pyrophosphohydrolase"/>
    <property type="match status" value="1"/>
</dbReference>
<protein>
    <recommendedName>
        <fullName evidence="10">Nudix hydrolase domain-containing protein</fullName>
    </recommendedName>
</protein>
<dbReference type="Pfam" id="PF05026">
    <property type="entry name" value="DCP2"/>
    <property type="match status" value="1"/>
</dbReference>
<keyword evidence="12" id="KW-1185">Reference proteome</keyword>
<evidence type="ECO:0000256" key="7">
    <source>
        <dbReference type="ARBA" id="ARBA00022884"/>
    </source>
</evidence>
<feature type="compositionally biased region" description="Polar residues" evidence="9">
    <location>
        <begin position="524"/>
        <end position="535"/>
    </location>
</feature>
<evidence type="ECO:0000256" key="2">
    <source>
        <dbReference type="ARBA" id="ARBA00004496"/>
    </source>
</evidence>
<dbReference type="InterPro" id="IPR000086">
    <property type="entry name" value="NUDIX_hydrolase_dom"/>
</dbReference>
<evidence type="ECO:0000256" key="5">
    <source>
        <dbReference type="ARBA" id="ARBA00022723"/>
    </source>
</evidence>
<evidence type="ECO:0000259" key="10">
    <source>
        <dbReference type="PROSITE" id="PS51462"/>
    </source>
</evidence>
<dbReference type="PANTHER" id="PTHR23114">
    <property type="entry name" value="M7GPPPN-MRNA HYDROLASE"/>
    <property type="match status" value="1"/>
</dbReference>
<dbReference type="EMBL" id="CP138582">
    <property type="protein sequence ID" value="WPG99508.1"/>
    <property type="molecule type" value="Genomic_DNA"/>
</dbReference>
<reference evidence="11 12" key="1">
    <citation type="submission" date="2023-11" db="EMBL/GenBank/DDBJ databases">
        <title>An acidophilic fungus is an integral part of prey digestion in a carnivorous sundew plant.</title>
        <authorList>
            <person name="Tsai I.J."/>
        </authorList>
    </citation>
    <scope>NUCLEOTIDE SEQUENCE [LARGE SCALE GENOMIC DNA]</scope>
    <source>
        <strain evidence="11">169a</strain>
    </source>
</reference>
<evidence type="ECO:0000256" key="9">
    <source>
        <dbReference type="SAM" id="MobiDB-lite"/>
    </source>
</evidence>
<dbReference type="FunFam" id="3.90.79.10:FF:000003">
    <property type="entry name" value="M7GpppN-mRNA hydrolase isoform 2"/>
    <property type="match status" value="1"/>
</dbReference>
<feature type="compositionally biased region" description="Low complexity" evidence="9">
    <location>
        <begin position="723"/>
        <end position="734"/>
    </location>
</feature>
<dbReference type="InterPro" id="IPR007722">
    <property type="entry name" value="DCP2_BoxA"/>
</dbReference>
<gene>
    <name evidence="11" type="ORF">R9X50_00232300</name>
</gene>
<feature type="compositionally biased region" description="Basic and acidic residues" evidence="9">
    <location>
        <begin position="623"/>
        <end position="633"/>
    </location>
</feature>
<feature type="compositionally biased region" description="Polar residues" evidence="9">
    <location>
        <begin position="967"/>
        <end position="981"/>
    </location>
</feature>
<keyword evidence="5" id="KW-0479">Metal-binding</keyword>
<keyword evidence="8" id="KW-0464">Manganese</keyword>
<dbReference type="InterPro" id="IPR015797">
    <property type="entry name" value="NUDIX_hydrolase-like_dom_sf"/>
</dbReference>
<feature type="region of interest" description="Disordered" evidence="9">
    <location>
        <begin position="555"/>
        <end position="988"/>
    </location>
</feature>
<dbReference type="PANTHER" id="PTHR23114:SF17">
    <property type="entry name" value="M7GPPPN-MRNA HYDROLASE"/>
    <property type="match status" value="1"/>
</dbReference>
<feature type="region of interest" description="Disordered" evidence="9">
    <location>
        <begin position="524"/>
        <end position="543"/>
    </location>
</feature>
<evidence type="ECO:0000256" key="8">
    <source>
        <dbReference type="ARBA" id="ARBA00023211"/>
    </source>
</evidence>
<dbReference type="SUPFAM" id="SSF55811">
    <property type="entry name" value="Nudix"/>
    <property type="match status" value="1"/>
</dbReference>
<dbReference type="SMART" id="SM01125">
    <property type="entry name" value="DCP2"/>
    <property type="match status" value="1"/>
</dbReference>
<evidence type="ECO:0000256" key="1">
    <source>
        <dbReference type="ARBA" id="ARBA00001936"/>
    </source>
</evidence>
<comment type="subcellular location">
    <subcellularLocation>
        <location evidence="2">Cytoplasm</location>
    </subcellularLocation>
</comment>
<accession>A0AAQ3M0S5</accession>
<feature type="domain" description="Nudix hydrolase" evidence="10">
    <location>
        <begin position="100"/>
        <end position="232"/>
    </location>
</feature>
<keyword evidence="4" id="KW-0963">Cytoplasm</keyword>
<dbReference type="GO" id="GO:0030145">
    <property type="term" value="F:manganese ion binding"/>
    <property type="evidence" value="ECO:0007669"/>
    <property type="project" value="InterPro"/>
</dbReference>
<keyword evidence="7" id="KW-0694">RNA-binding</keyword>
<dbReference type="CDD" id="cd03672">
    <property type="entry name" value="NUDIX_Dcp2p_Nudt20"/>
    <property type="match status" value="1"/>
</dbReference>
<evidence type="ECO:0000256" key="6">
    <source>
        <dbReference type="ARBA" id="ARBA00022801"/>
    </source>
</evidence>
<dbReference type="AlphaFoldDB" id="A0AAQ3M0S5"/>
<dbReference type="InterPro" id="IPR020084">
    <property type="entry name" value="NUDIX_hydrolase_CS"/>
</dbReference>
<evidence type="ECO:0000313" key="12">
    <source>
        <dbReference type="Proteomes" id="UP001303373"/>
    </source>
</evidence>
<dbReference type="Proteomes" id="UP001303373">
    <property type="component" value="Chromosome 3"/>
</dbReference>
<dbReference type="GO" id="GO:0000932">
    <property type="term" value="C:P-body"/>
    <property type="evidence" value="ECO:0007669"/>
    <property type="project" value="TreeGrafter"/>
</dbReference>
<feature type="compositionally biased region" description="Low complexity" evidence="9">
    <location>
        <begin position="683"/>
        <end position="702"/>
    </location>
</feature>
<feature type="compositionally biased region" description="Polar residues" evidence="9">
    <location>
        <begin position="944"/>
        <end position="955"/>
    </location>
</feature>
<name>A0AAQ3M0S5_9PEZI</name>
<dbReference type="GO" id="GO:0000184">
    <property type="term" value="P:nuclear-transcribed mRNA catabolic process, nonsense-mediated decay"/>
    <property type="evidence" value="ECO:0007669"/>
    <property type="project" value="InterPro"/>
</dbReference>
<feature type="compositionally biased region" description="Polar residues" evidence="9">
    <location>
        <begin position="806"/>
        <end position="818"/>
    </location>
</feature>
<feature type="region of interest" description="Disordered" evidence="9">
    <location>
        <begin position="445"/>
        <end position="507"/>
    </location>
</feature>
<comment type="cofactor">
    <cofactor evidence="1">
        <name>Mn(2+)</name>
        <dbReference type="ChEBI" id="CHEBI:29035"/>
    </cofactor>
</comment>
<dbReference type="PROSITE" id="PS51462">
    <property type="entry name" value="NUDIX"/>
    <property type="match status" value="1"/>
</dbReference>
<dbReference type="InterPro" id="IPR036189">
    <property type="entry name" value="DCP2_BoxA_sf"/>
</dbReference>
<feature type="compositionally biased region" description="Polar residues" evidence="9">
    <location>
        <begin position="853"/>
        <end position="880"/>
    </location>
</feature>
<evidence type="ECO:0000256" key="4">
    <source>
        <dbReference type="ARBA" id="ARBA00022490"/>
    </source>
</evidence>
<comment type="similarity">
    <text evidence="3">Belongs to the Nudix hydrolase family. DCP2 subfamily.</text>
</comment>
<evidence type="ECO:0000256" key="3">
    <source>
        <dbReference type="ARBA" id="ARBA00005279"/>
    </source>
</evidence>
<feature type="compositionally biased region" description="Polar residues" evidence="9">
    <location>
        <begin position="905"/>
        <end position="915"/>
    </location>
</feature>
<keyword evidence="6" id="KW-0378">Hydrolase</keyword>
<dbReference type="SUPFAM" id="SSF140586">
    <property type="entry name" value="Dcp2 domain-like"/>
    <property type="match status" value="1"/>
</dbReference>
<dbReference type="GO" id="GO:0003723">
    <property type="term" value="F:RNA binding"/>
    <property type="evidence" value="ECO:0007669"/>
    <property type="project" value="UniProtKB-KW"/>
</dbReference>